<proteinExistence type="predicted"/>
<reference evidence="1" key="1">
    <citation type="submission" date="2018-05" db="EMBL/GenBank/DDBJ databases">
        <authorList>
            <person name="Lanie J.A."/>
            <person name="Ng W.-L."/>
            <person name="Kazmierczak K.M."/>
            <person name="Andrzejewski T.M."/>
            <person name="Davidsen T.M."/>
            <person name="Wayne K.J."/>
            <person name="Tettelin H."/>
            <person name="Glass J.I."/>
            <person name="Rusch D."/>
            <person name="Podicherti R."/>
            <person name="Tsui H.-C.T."/>
            <person name="Winkler M.E."/>
        </authorList>
    </citation>
    <scope>NUCLEOTIDE SEQUENCE</scope>
</reference>
<dbReference type="EMBL" id="UINC01070527">
    <property type="protein sequence ID" value="SVC04744.1"/>
    <property type="molecule type" value="Genomic_DNA"/>
</dbReference>
<name>A0A382IXX3_9ZZZZ</name>
<gene>
    <name evidence="1" type="ORF">METZ01_LOCUS257598</name>
</gene>
<organism evidence="1">
    <name type="scientific">marine metagenome</name>
    <dbReference type="NCBI Taxonomy" id="408172"/>
    <lineage>
        <taxon>unclassified sequences</taxon>
        <taxon>metagenomes</taxon>
        <taxon>ecological metagenomes</taxon>
    </lineage>
</organism>
<sequence length="63" mass="7264">MADTPNPPAESDMHWGISYLREDIQDLRFGVRALHDHMDRLAEASTARIETVNENLTKRIDSR</sequence>
<dbReference type="AlphaFoldDB" id="A0A382IXX3"/>
<protein>
    <submittedName>
        <fullName evidence="1">Uncharacterized protein</fullName>
    </submittedName>
</protein>
<evidence type="ECO:0000313" key="1">
    <source>
        <dbReference type="EMBL" id="SVC04744.1"/>
    </source>
</evidence>
<accession>A0A382IXX3</accession>
<feature type="non-terminal residue" evidence="1">
    <location>
        <position position="63"/>
    </location>
</feature>